<evidence type="ECO:0000313" key="1">
    <source>
        <dbReference type="EMBL" id="MDU8886713.1"/>
    </source>
</evidence>
<dbReference type="Proteomes" id="UP001268651">
    <property type="component" value="Unassembled WGS sequence"/>
</dbReference>
<proteinExistence type="predicted"/>
<keyword evidence="2" id="KW-1185">Reference proteome</keyword>
<protein>
    <submittedName>
        <fullName evidence="1">Uncharacterized protein</fullName>
    </submittedName>
</protein>
<sequence>MKKNLLGAIVIFFVTFACLLAINEANNKDTSEAEVNQYYTQN</sequence>
<comment type="caution">
    <text evidence="1">The sequence shown here is derived from an EMBL/GenBank/DDBJ whole genome shotgun (WGS) entry which is preliminary data.</text>
</comment>
<accession>A0ABU3U8I7</accession>
<gene>
    <name evidence="1" type="ORF">RXV94_11125</name>
</gene>
<dbReference type="EMBL" id="JAWHTF010000006">
    <property type="protein sequence ID" value="MDU8886713.1"/>
    <property type="molecule type" value="Genomic_DNA"/>
</dbReference>
<dbReference type="PROSITE" id="PS51257">
    <property type="entry name" value="PROKAR_LIPOPROTEIN"/>
    <property type="match status" value="1"/>
</dbReference>
<organism evidence="1 2">
    <name type="scientific">Gilvirhabdus luticola</name>
    <dbReference type="NCBI Taxonomy" id="3079858"/>
    <lineage>
        <taxon>Bacteria</taxon>
        <taxon>Pseudomonadati</taxon>
        <taxon>Bacteroidota</taxon>
        <taxon>Flavobacteriia</taxon>
        <taxon>Flavobacteriales</taxon>
        <taxon>Flavobacteriaceae</taxon>
        <taxon>Gilvirhabdus</taxon>
    </lineage>
</organism>
<dbReference type="RefSeq" id="WP_316662810.1">
    <property type="nucleotide sequence ID" value="NZ_JAWHTF010000006.1"/>
</dbReference>
<reference evidence="1 2" key="1">
    <citation type="submission" date="2023-10" db="EMBL/GenBank/DDBJ databases">
        <title>Marimonas sp. nov. isolated from tidal mud flat.</title>
        <authorList>
            <person name="Jaincy N.J."/>
            <person name="Srinivasan S."/>
            <person name="Lee S.-S."/>
        </authorList>
    </citation>
    <scope>NUCLEOTIDE SEQUENCE [LARGE SCALE GENOMIC DNA]</scope>
    <source>
        <strain evidence="1 2">MJ-SS3</strain>
    </source>
</reference>
<name>A0ABU3U8I7_9FLAO</name>
<evidence type="ECO:0000313" key="2">
    <source>
        <dbReference type="Proteomes" id="UP001268651"/>
    </source>
</evidence>